<evidence type="ECO:0000313" key="2">
    <source>
        <dbReference type="Proteomes" id="UP000712281"/>
    </source>
</evidence>
<name>A0A8S9I668_BRACR</name>
<accession>A0A8S9I668</accession>
<dbReference type="Proteomes" id="UP000712281">
    <property type="component" value="Unassembled WGS sequence"/>
</dbReference>
<protein>
    <submittedName>
        <fullName evidence="1">Uncharacterized protein</fullName>
    </submittedName>
</protein>
<organism evidence="1 2">
    <name type="scientific">Brassica cretica</name>
    <name type="common">Mustard</name>
    <dbReference type="NCBI Taxonomy" id="69181"/>
    <lineage>
        <taxon>Eukaryota</taxon>
        <taxon>Viridiplantae</taxon>
        <taxon>Streptophyta</taxon>
        <taxon>Embryophyta</taxon>
        <taxon>Tracheophyta</taxon>
        <taxon>Spermatophyta</taxon>
        <taxon>Magnoliopsida</taxon>
        <taxon>eudicotyledons</taxon>
        <taxon>Gunneridae</taxon>
        <taxon>Pentapetalae</taxon>
        <taxon>rosids</taxon>
        <taxon>malvids</taxon>
        <taxon>Brassicales</taxon>
        <taxon>Brassicaceae</taxon>
        <taxon>Brassiceae</taxon>
        <taxon>Brassica</taxon>
    </lineage>
</organism>
<reference evidence="1" key="1">
    <citation type="submission" date="2019-12" db="EMBL/GenBank/DDBJ databases">
        <title>Genome sequencing and annotation of Brassica cretica.</title>
        <authorList>
            <person name="Studholme D.J."/>
            <person name="Sarris P.F."/>
        </authorList>
    </citation>
    <scope>NUCLEOTIDE SEQUENCE</scope>
    <source>
        <strain evidence="1">PFS-001/15</strain>
        <tissue evidence="1">Leaf</tissue>
    </source>
</reference>
<dbReference type="AlphaFoldDB" id="A0A8S9I668"/>
<dbReference type="EMBL" id="QGKW02001911">
    <property type="protein sequence ID" value="KAF2565270.1"/>
    <property type="molecule type" value="Genomic_DNA"/>
</dbReference>
<evidence type="ECO:0000313" key="1">
    <source>
        <dbReference type="EMBL" id="KAF2565270.1"/>
    </source>
</evidence>
<gene>
    <name evidence="1" type="ORF">F2Q68_00024551</name>
</gene>
<proteinExistence type="predicted"/>
<comment type="caution">
    <text evidence="1">The sequence shown here is derived from an EMBL/GenBank/DDBJ whole genome shotgun (WGS) entry which is preliminary data.</text>
</comment>
<sequence length="118" mass="13322">MIQLLFIQRENKKYSAAEEHDIDEKAITTENPEDVVVAFAEAAKMDRVKRGDNVYCMAYAMGRITYMLKTSSQRDGSRTPSKFTADIDEKAITTENPEDVVVAFAEAAKVFSHLIKKQ</sequence>